<keyword evidence="3" id="KW-1185">Reference proteome</keyword>
<name>A0A8X6UJR0_NEPPI</name>
<proteinExistence type="predicted"/>
<feature type="signal peptide" evidence="1">
    <location>
        <begin position="1"/>
        <end position="24"/>
    </location>
</feature>
<dbReference type="OrthoDB" id="6435471at2759"/>
<dbReference type="Proteomes" id="UP000887013">
    <property type="component" value="Unassembled WGS sequence"/>
</dbReference>
<sequence length="110" mass="13137">MDILTKLLLFAMVTILLPTAPIAGNGYPYPPPTVLDGMPPQPYFQFEDPLLAQFWDVYNYRGPLEQEPIPNGFLQPEDFYFQTRYPQIDDEAYRRYRDYFYRRYGTNFMD</sequence>
<evidence type="ECO:0000313" key="2">
    <source>
        <dbReference type="EMBL" id="GFU21771.1"/>
    </source>
</evidence>
<evidence type="ECO:0000256" key="1">
    <source>
        <dbReference type="SAM" id="SignalP"/>
    </source>
</evidence>
<evidence type="ECO:0000313" key="3">
    <source>
        <dbReference type="Proteomes" id="UP000887013"/>
    </source>
</evidence>
<dbReference type="AlphaFoldDB" id="A0A8X6UJR0"/>
<feature type="chain" id="PRO_5036450723" evidence="1">
    <location>
        <begin position="25"/>
        <end position="110"/>
    </location>
</feature>
<comment type="caution">
    <text evidence="2">The sequence shown here is derived from an EMBL/GenBank/DDBJ whole genome shotgun (WGS) entry which is preliminary data.</text>
</comment>
<organism evidence="2 3">
    <name type="scientific">Nephila pilipes</name>
    <name type="common">Giant wood spider</name>
    <name type="synonym">Nephila maculata</name>
    <dbReference type="NCBI Taxonomy" id="299642"/>
    <lineage>
        <taxon>Eukaryota</taxon>
        <taxon>Metazoa</taxon>
        <taxon>Ecdysozoa</taxon>
        <taxon>Arthropoda</taxon>
        <taxon>Chelicerata</taxon>
        <taxon>Arachnida</taxon>
        <taxon>Araneae</taxon>
        <taxon>Araneomorphae</taxon>
        <taxon>Entelegynae</taxon>
        <taxon>Araneoidea</taxon>
        <taxon>Nephilidae</taxon>
        <taxon>Nephila</taxon>
    </lineage>
</organism>
<protein>
    <submittedName>
        <fullName evidence="2">Uncharacterized protein</fullName>
    </submittedName>
</protein>
<gene>
    <name evidence="2" type="primary">AVEN_117968_1</name>
    <name evidence="2" type="ORF">NPIL_309781</name>
</gene>
<keyword evidence="1" id="KW-0732">Signal</keyword>
<accession>A0A8X6UJR0</accession>
<dbReference type="EMBL" id="BMAW01080885">
    <property type="protein sequence ID" value="GFU21771.1"/>
    <property type="molecule type" value="Genomic_DNA"/>
</dbReference>
<reference evidence="2" key="1">
    <citation type="submission" date="2020-08" db="EMBL/GenBank/DDBJ databases">
        <title>Multicomponent nature underlies the extraordinary mechanical properties of spider dragline silk.</title>
        <authorList>
            <person name="Kono N."/>
            <person name="Nakamura H."/>
            <person name="Mori M."/>
            <person name="Yoshida Y."/>
            <person name="Ohtoshi R."/>
            <person name="Malay A.D."/>
            <person name="Moran D.A.P."/>
            <person name="Tomita M."/>
            <person name="Numata K."/>
            <person name="Arakawa K."/>
        </authorList>
    </citation>
    <scope>NUCLEOTIDE SEQUENCE</scope>
</reference>